<dbReference type="Gene3D" id="3.90.640.10">
    <property type="entry name" value="Actin, Chain A, domain 4"/>
    <property type="match status" value="1"/>
</dbReference>
<dbReference type="CDD" id="cd10229">
    <property type="entry name" value="ASKHA_NBD_HSP70_HSPA12"/>
    <property type="match status" value="1"/>
</dbReference>
<dbReference type="Proteomes" id="UP000265703">
    <property type="component" value="Unassembled WGS sequence"/>
</dbReference>
<dbReference type="Gene3D" id="3.30.420.40">
    <property type="match status" value="2"/>
</dbReference>
<evidence type="ECO:0000313" key="1">
    <source>
        <dbReference type="EMBL" id="RIA82050.1"/>
    </source>
</evidence>
<accession>A0A397S6P4</accession>
<dbReference type="PANTHER" id="PTHR14187">
    <property type="entry name" value="ALPHA KINASE/ELONGATION FACTOR 2 KINASE"/>
    <property type="match status" value="1"/>
</dbReference>
<comment type="caution">
    <text evidence="1">The sequence shown here is derived from an EMBL/GenBank/DDBJ whole genome shotgun (WGS) entry which is preliminary data.</text>
</comment>
<dbReference type="PANTHER" id="PTHR14187:SF5">
    <property type="entry name" value="HEAT SHOCK 70 KDA PROTEIN 12A"/>
    <property type="match status" value="1"/>
</dbReference>
<evidence type="ECO:0008006" key="3">
    <source>
        <dbReference type="Google" id="ProtNLM"/>
    </source>
</evidence>
<name>A0A397S6P4_9GLOM</name>
<evidence type="ECO:0000313" key="2">
    <source>
        <dbReference type="Proteomes" id="UP000265703"/>
    </source>
</evidence>
<dbReference type="EMBL" id="QKYT01000709">
    <property type="protein sequence ID" value="RIA82050.1"/>
    <property type="molecule type" value="Genomic_DNA"/>
</dbReference>
<keyword evidence="2" id="KW-1185">Reference proteome</keyword>
<dbReference type="STRING" id="658196.A0A397S6P4"/>
<protein>
    <recommendedName>
        <fullName evidence="3">Actin-like ATPase domain-containing protein</fullName>
    </recommendedName>
</protein>
<gene>
    <name evidence="1" type="ORF">C1645_744051</name>
</gene>
<dbReference type="OrthoDB" id="2963168at2759"/>
<organism evidence="1 2">
    <name type="scientific">Glomus cerebriforme</name>
    <dbReference type="NCBI Taxonomy" id="658196"/>
    <lineage>
        <taxon>Eukaryota</taxon>
        <taxon>Fungi</taxon>
        <taxon>Fungi incertae sedis</taxon>
        <taxon>Mucoromycota</taxon>
        <taxon>Glomeromycotina</taxon>
        <taxon>Glomeromycetes</taxon>
        <taxon>Glomerales</taxon>
        <taxon>Glomeraceae</taxon>
        <taxon>Glomus</taxon>
    </lineage>
</organism>
<sequence length="554" mass="62790">MSSLDDDDIRVVVSVDFGTTYSGYAYAHKSNPRDIIVQDNWDELEGGHYKTPTVIKYDESYTIVKSWGFPALAEKPSNKKKSSHLSKPIELFKLHLLKDLSNGKPFLPEGLDFKQVITDYLKNLCEMIKSDASHWQYLDFYNQVLIILTIPSEFDDDAISIMRECAFNAGLTKELFSRNLRFTTEPEAAAVYCLNSIEEQYNLSAGASFMIVDCGGGTVDLTTRQLLNGNKMSEITERTGDNCGSSFVDQEFVKFLGRKLGKSTIELLKENHYGLLQYIVQEFCRRVKLPFTGKESDFQQFDIDLDDYKLIKQYVNGEEKDRLEESDWSIEIQFEDAKTMFDPVIGKIIRLIRGQLEKSNEKCSALMLVGGFSESKYLQTRIKQEFGKVVPNISVPIQPMIAVIKGGVQFGLQPEKVVNRVLKRTYGTDAARASQLGDPISEKFPNGLTIIFDALARRGDQVLANKTVTKTFEPCSLMQQKVGFNMYVTKGTDAKFCNDPGVSLLRKWEIKLPENENFENTIILFTLTFGTVEILATAENQKTGDRYHVTFKCE</sequence>
<proteinExistence type="predicted"/>
<dbReference type="InterPro" id="IPR043129">
    <property type="entry name" value="ATPase_NBD"/>
</dbReference>
<reference evidence="1 2" key="1">
    <citation type="submission" date="2018-06" db="EMBL/GenBank/DDBJ databases">
        <title>Comparative genomics reveals the genomic features of Rhizophagus irregularis, R. cerebriforme, R. diaphanum and Gigaspora rosea, and their symbiotic lifestyle signature.</title>
        <authorList>
            <person name="Morin E."/>
            <person name="San Clemente H."/>
            <person name="Chen E.C.H."/>
            <person name="De La Providencia I."/>
            <person name="Hainaut M."/>
            <person name="Kuo A."/>
            <person name="Kohler A."/>
            <person name="Murat C."/>
            <person name="Tang N."/>
            <person name="Roy S."/>
            <person name="Loubradou J."/>
            <person name="Henrissat B."/>
            <person name="Grigoriev I.V."/>
            <person name="Corradi N."/>
            <person name="Roux C."/>
            <person name="Martin F.M."/>
        </authorList>
    </citation>
    <scope>NUCLEOTIDE SEQUENCE [LARGE SCALE GENOMIC DNA]</scope>
    <source>
        <strain evidence="1 2">DAOM 227022</strain>
    </source>
</reference>
<dbReference type="SUPFAM" id="SSF53067">
    <property type="entry name" value="Actin-like ATPase domain"/>
    <property type="match status" value="2"/>
</dbReference>
<dbReference type="AlphaFoldDB" id="A0A397S6P4"/>